<dbReference type="OrthoDB" id="7456064at2759"/>
<dbReference type="Proteomes" id="UP000299102">
    <property type="component" value="Unassembled WGS sequence"/>
</dbReference>
<keyword evidence="3" id="KW-1185">Reference proteome</keyword>
<proteinExistence type="predicted"/>
<organism evidence="2 3">
    <name type="scientific">Eumeta variegata</name>
    <name type="common">Bagworm moth</name>
    <name type="synonym">Eumeta japonica</name>
    <dbReference type="NCBI Taxonomy" id="151549"/>
    <lineage>
        <taxon>Eukaryota</taxon>
        <taxon>Metazoa</taxon>
        <taxon>Ecdysozoa</taxon>
        <taxon>Arthropoda</taxon>
        <taxon>Hexapoda</taxon>
        <taxon>Insecta</taxon>
        <taxon>Pterygota</taxon>
        <taxon>Neoptera</taxon>
        <taxon>Endopterygota</taxon>
        <taxon>Lepidoptera</taxon>
        <taxon>Glossata</taxon>
        <taxon>Ditrysia</taxon>
        <taxon>Tineoidea</taxon>
        <taxon>Psychidae</taxon>
        <taxon>Oiketicinae</taxon>
        <taxon>Eumeta</taxon>
    </lineage>
</organism>
<reference evidence="2 3" key="1">
    <citation type="journal article" date="2019" name="Commun. Biol.">
        <title>The bagworm genome reveals a unique fibroin gene that provides high tensile strength.</title>
        <authorList>
            <person name="Kono N."/>
            <person name="Nakamura H."/>
            <person name="Ohtoshi R."/>
            <person name="Tomita M."/>
            <person name="Numata K."/>
            <person name="Arakawa K."/>
        </authorList>
    </citation>
    <scope>NUCLEOTIDE SEQUENCE [LARGE SCALE GENOMIC DNA]</scope>
</reference>
<evidence type="ECO:0000313" key="3">
    <source>
        <dbReference type="Proteomes" id="UP000299102"/>
    </source>
</evidence>
<gene>
    <name evidence="2" type="ORF">EVAR_88833_1</name>
</gene>
<comment type="caution">
    <text evidence="2">The sequence shown here is derived from an EMBL/GenBank/DDBJ whole genome shotgun (WGS) entry which is preliminary data.</text>
</comment>
<feature type="compositionally biased region" description="Gly residues" evidence="1">
    <location>
        <begin position="1"/>
        <end position="17"/>
    </location>
</feature>
<accession>A0A4C1Y7W8</accession>
<sequence>MRGEAGGARRSAGGGGTRQATGSTAYPPISAAYWLPPSNPTPYHVPAYSTLVSARHIYRIVSYRERHSRRPLFAAYNIVYSNVKRSDVVTSRPMYLSIVFLDLWKAACVRCNRTGACAAEDNSASRRRPFARPARAHRTPRPRR</sequence>
<evidence type="ECO:0000256" key="1">
    <source>
        <dbReference type="SAM" id="MobiDB-lite"/>
    </source>
</evidence>
<feature type="region of interest" description="Disordered" evidence="1">
    <location>
        <begin position="125"/>
        <end position="144"/>
    </location>
</feature>
<feature type="region of interest" description="Disordered" evidence="1">
    <location>
        <begin position="1"/>
        <end position="23"/>
    </location>
</feature>
<name>A0A4C1Y7W8_EUMVA</name>
<dbReference type="AlphaFoldDB" id="A0A4C1Y7W8"/>
<dbReference type="EMBL" id="BGZK01001082">
    <property type="protein sequence ID" value="GBP70659.1"/>
    <property type="molecule type" value="Genomic_DNA"/>
</dbReference>
<evidence type="ECO:0000313" key="2">
    <source>
        <dbReference type="EMBL" id="GBP70659.1"/>
    </source>
</evidence>
<protein>
    <submittedName>
        <fullName evidence="2">Uncharacterized protein</fullName>
    </submittedName>
</protein>